<dbReference type="Proteomes" id="UP000509301">
    <property type="component" value="Chromosome"/>
</dbReference>
<dbReference type="SMART" id="SM00418">
    <property type="entry name" value="HTH_ARSR"/>
    <property type="match status" value="1"/>
</dbReference>
<evidence type="ECO:0000313" key="3">
    <source>
        <dbReference type="Proteomes" id="UP000509301"/>
    </source>
</evidence>
<dbReference type="CDD" id="cd00090">
    <property type="entry name" value="HTH_ARSR"/>
    <property type="match status" value="1"/>
</dbReference>
<evidence type="ECO:0000259" key="1">
    <source>
        <dbReference type="PROSITE" id="PS50987"/>
    </source>
</evidence>
<feature type="domain" description="HTH arsR-type" evidence="1">
    <location>
        <begin position="1"/>
        <end position="80"/>
    </location>
</feature>
<dbReference type="Gene3D" id="1.10.10.10">
    <property type="entry name" value="Winged helix-like DNA-binding domain superfamily/Winged helix DNA-binding domain"/>
    <property type="match status" value="1"/>
</dbReference>
<evidence type="ECO:0000313" key="2">
    <source>
        <dbReference type="EMBL" id="QKR01089.1"/>
    </source>
</evidence>
<dbReference type="InterPro" id="IPR036390">
    <property type="entry name" value="WH_DNA-bd_sf"/>
</dbReference>
<dbReference type="GO" id="GO:0003700">
    <property type="term" value="F:DNA-binding transcription factor activity"/>
    <property type="evidence" value="ECO:0007669"/>
    <property type="project" value="InterPro"/>
</dbReference>
<dbReference type="PROSITE" id="PS50987">
    <property type="entry name" value="HTH_ARSR_2"/>
    <property type="match status" value="1"/>
</dbReference>
<dbReference type="InterPro" id="IPR011991">
    <property type="entry name" value="ArsR-like_HTH"/>
</dbReference>
<sequence>MRKLDEVVSGKGWETRKRILEELISSPKTPYDLAKRLNLNYSTVRYHLDLLESSGLVTHVKEGSKQIFLPSKSLTALKII</sequence>
<accession>A0A6N0NZZ6</accession>
<dbReference type="AlphaFoldDB" id="A0A6N0NZZ6"/>
<dbReference type="Pfam" id="PF01022">
    <property type="entry name" value="HTH_5"/>
    <property type="match status" value="1"/>
</dbReference>
<proteinExistence type="predicted"/>
<dbReference type="InterPro" id="IPR036388">
    <property type="entry name" value="WH-like_DNA-bd_sf"/>
</dbReference>
<dbReference type="InterPro" id="IPR001845">
    <property type="entry name" value="HTH_ArsR_DNA-bd_dom"/>
</dbReference>
<protein>
    <submittedName>
        <fullName evidence="2">Winged helix-turn-helix transcriptional regulator</fullName>
    </submittedName>
</protein>
<dbReference type="SUPFAM" id="SSF46785">
    <property type="entry name" value="Winged helix' DNA-binding domain"/>
    <property type="match status" value="1"/>
</dbReference>
<gene>
    <name evidence="2" type="ORF">GWK48_08685</name>
</gene>
<dbReference type="EMBL" id="CP049074">
    <property type="protein sequence ID" value="QKR01089.1"/>
    <property type="molecule type" value="Genomic_DNA"/>
</dbReference>
<dbReference type="KEGG" id="mten:GWK48_08685"/>
<keyword evidence="3" id="KW-1185">Reference proteome</keyword>
<dbReference type="PANTHER" id="PTHR38600">
    <property type="entry name" value="TRANSCRIPTIONAL REGULATORY PROTEIN"/>
    <property type="match status" value="1"/>
</dbReference>
<reference evidence="2 3" key="1">
    <citation type="submission" date="2020-02" db="EMBL/GenBank/DDBJ databases">
        <title>Comparative genome analysis reveals the metabolism and evolution of the thermophilic archaeal genus Metallosphaera.</title>
        <authorList>
            <person name="Jiang C."/>
        </authorList>
    </citation>
    <scope>NUCLEOTIDE SEQUENCE [LARGE SCALE GENOMIC DNA]</scope>
    <source>
        <strain evidence="2 3">Ric-A</strain>
    </source>
</reference>
<dbReference type="PANTHER" id="PTHR38600:SF1">
    <property type="entry name" value="TRANSCRIPTIONAL REGULATORY PROTEIN"/>
    <property type="match status" value="1"/>
</dbReference>
<name>A0A6N0NZZ6_9CREN</name>
<organism evidence="2 3">
    <name type="scientific">Metallosphaera tengchongensis</name>
    <dbReference type="NCBI Taxonomy" id="1532350"/>
    <lineage>
        <taxon>Archaea</taxon>
        <taxon>Thermoproteota</taxon>
        <taxon>Thermoprotei</taxon>
        <taxon>Sulfolobales</taxon>
        <taxon>Sulfolobaceae</taxon>
        <taxon>Metallosphaera</taxon>
    </lineage>
</organism>